<comment type="caution">
    <text evidence="23">The sequence shown here is derived from an EMBL/GenBank/DDBJ whole genome shotgun (WGS) entry which is preliminary data.</text>
</comment>
<keyword evidence="2" id="KW-0645">Protease</keyword>
<keyword evidence="18" id="KW-0863">Zinc-finger</keyword>
<evidence type="ECO:0000259" key="20">
    <source>
        <dbReference type="PROSITE" id="PS50158"/>
    </source>
</evidence>
<dbReference type="PROSITE" id="PS50158">
    <property type="entry name" value="ZF_CCHC"/>
    <property type="match status" value="2"/>
</dbReference>
<dbReference type="SUPFAM" id="SSF56672">
    <property type="entry name" value="DNA/RNA polymerases"/>
    <property type="match status" value="2"/>
</dbReference>
<dbReference type="FunFam" id="3.10.10.10:FF:000007">
    <property type="entry name" value="Retrovirus-related Pol polyprotein from transposon 17.6-like Protein"/>
    <property type="match status" value="1"/>
</dbReference>
<dbReference type="EC" id="2.7.7.49" evidence="1"/>
<keyword evidence="3" id="KW-0808">Transferase</keyword>
<keyword evidence="18" id="KW-0862">Zinc</keyword>
<dbReference type="GO" id="GO:0015074">
    <property type="term" value="P:DNA integration"/>
    <property type="evidence" value="ECO:0007669"/>
    <property type="project" value="UniProtKB-KW"/>
</dbReference>
<evidence type="ECO:0000256" key="14">
    <source>
        <dbReference type="ARBA" id="ARBA00022932"/>
    </source>
</evidence>
<dbReference type="GO" id="GO:0003677">
    <property type="term" value="F:DNA binding"/>
    <property type="evidence" value="ECO:0007669"/>
    <property type="project" value="UniProtKB-KW"/>
</dbReference>
<keyword evidence="8" id="KW-0255">Endonuclease</keyword>
<feature type="region of interest" description="Disordered" evidence="19">
    <location>
        <begin position="2446"/>
        <end position="2478"/>
    </location>
</feature>
<keyword evidence="16" id="KW-0233">DNA recombination</keyword>
<organism evidence="23 24">
    <name type="scientific">Centaurea solstitialis</name>
    <name type="common">yellow star-thistle</name>
    <dbReference type="NCBI Taxonomy" id="347529"/>
    <lineage>
        <taxon>Eukaryota</taxon>
        <taxon>Viridiplantae</taxon>
        <taxon>Streptophyta</taxon>
        <taxon>Embryophyta</taxon>
        <taxon>Tracheophyta</taxon>
        <taxon>Spermatophyta</taxon>
        <taxon>Magnoliopsida</taxon>
        <taxon>eudicotyledons</taxon>
        <taxon>Gunneridae</taxon>
        <taxon>Pentapetalae</taxon>
        <taxon>asterids</taxon>
        <taxon>campanulids</taxon>
        <taxon>Asterales</taxon>
        <taxon>Asteraceae</taxon>
        <taxon>Carduoideae</taxon>
        <taxon>Cardueae</taxon>
        <taxon>Centaureinae</taxon>
        <taxon>Centaurea</taxon>
    </lineage>
</organism>
<dbReference type="CDD" id="cd00303">
    <property type="entry name" value="retropepsin_like"/>
    <property type="match status" value="2"/>
</dbReference>
<evidence type="ECO:0000256" key="3">
    <source>
        <dbReference type="ARBA" id="ARBA00022679"/>
    </source>
</evidence>
<dbReference type="InterPro" id="IPR050951">
    <property type="entry name" value="Retrovirus_Pol_polyprotein"/>
</dbReference>
<dbReference type="InterPro" id="IPR001878">
    <property type="entry name" value="Znf_CCHC"/>
</dbReference>
<evidence type="ECO:0000256" key="7">
    <source>
        <dbReference type="ARBA" id="ARBA00022750"/>
    </source>
</evidence>
<keyword evidence="15" id="KW-0238">DNA-binding</keyword>
<dbReference type="Pfam" id="PF17921">
    <property type="entry name" value="Integrase_H2C2"/>
    <property type="match status" value="2"/>
</dbReference>
<dbReference type="GO" id="GO:0006508">
    <property type="term" value="P:proteolysis"/>
    <property type="evidence" value="ECO:0007669"/>
    <property type="project" value="UniProtKB-KW"/>
</dbReference>
<feature type="region of interest" description="Disordered" evidence="19">
    <location>
        <begin position="229"/>
        <end position="258"/>
    </location>
</feature>
<feature type="compositionally biased region" description="Polar residues" evidence="19">
    <location>
        <begin position="2468"/>
        <end position="2478"/>
    </location>
</feature>
<proteinExistence type="predicted"/>
<dbReference type="CDD" id="cd01647">
    <property type="entry name" value="RT_LTR"/>
    <property type="match status" value="2"/>
</dbReference>
<name>A0AA38SXD9_9ASTR</name>
<evidence type="ECO:0000256" key="17">
    <source>
        <dbReference type="ARBA" id="ARBA00023268"/>
    </source>
</evidence>
<keyword evidence="7" id="KW-0064">Aspartyl protease</keyword>
<dbReference type="Gene3D" id="1.10.340.70">
    <property type="match status" value="2"/>
</dbReference>
<dbReference type="CDD" id="cd09274">
    <property type="entry name" value="RNase_HI_RT_Ty3"/>
    <property type="match status" value="2"/>
</dbReference>
<dbReference type="PROSITE" id="PS50994">
    <property type="entry name" value="INTEGRASE"/>
    <property type="match status" value="2"/>
</dbReference>
<evidence type="ECO:0000256" key="1">
    <source>
        <dbReference type="ARBA" id="ARBA00012493"/>
    </source>
</evidence>
<dbReference type="InterPro" id="IPR043128">
    <property type="entry name" value="Rev_trsase/Diguanyl_cyclase"/>
</dbReference>
<dbReference type="Pfam" id="PF17919">
    <property type="entry name" value="RT_RNaseH_2"/>
    <property type="match status" value="1"/>
</dbReference>
<dbReference type="FunFam" id="3.30.70.270:FF:000003">
    <property type="entry name" value="Transposon Ty3-G Gag-Pol polyprotein"/>
    <property type="match status" value="1"/>
</dbReference>
<evidence type="ECO:0000256" key="8">
    <source>
        <dbReference type="ARBA" id="ARBA00022759"/>
    </source>
</evidence>
<dbReference type="SUPFAM" id="SSF50630">
    <property type="entry name" value="Acid proteases"/>
    <property type="match status" value="1"/>
</dbReference>
<dbReference type="Gene3D" id="3.10.10.10">
    <property type="entry name" value="HIV Type 1 Reverse Transcriptase, subunit A, domain 1"/>
    <property type="match status" value="3"/>
</dbReference>
<keyword evidence="9" id="KW-0378">Hydrolase</keyword>
<dbReference type="InterPro" id="IPR043502">
    <property type="entry name" value="DNA/RNA_pol_sf"/>
</dbReference>
<dbReference type="InterPro" id="IPR021109">
    <property type="entry name" value="Peptidase_aspartic_dom_sf"/>
</dbReference>
<dbReference type="Pfam" id="PF00078">
    <property type="entry name" value="RVT_1"/>
    <property type="match status" value="2"/>
</dbReference>
<protein>
    <recommendedName>
        <fullName evidence="1">RNA-directed DNA polymerase</fullName>
        <ecNumber evidence="1">2.7.7.49</ecNumber>
    </recommendedName>
</protein>
<evidence type="ECO:0000256" key="5">
    <source>
        <dbReference type="ARBA" id="ARBA00022722"/>
    </source>
</evidence>
<evidence type="ECO:0000256" key="10">
    <source>
        <dbReference type="ARBA" id="ARBA00022842"/>
    </source>
</evidence>
<dbReference type="FunFam" id="3.30.70.270:FF:000026">
    <property type="entry name" value="Transposon Ty3-G Gag-Pol polyprotein"/>
    <property type="match status" value="1"/>
</dbReference>
<dbReference type="InterPro" id="IPR036875">
    <property type="entry name" value="Znf_CCHC_sf"/>
</dbReference>
<keyword evidence="10" id="KW-0460">Magnesium</keyword>
<evidence type="ECO:0000256" key="16">
    <source>
        <dbReference type="ARBA" id="ARBA00023172"/>
    </source>
</evidence>
<dbReference type="Gene3D" id="3.30.70.270">
    <property type="match status" value="4"/>
</dbReference>
<dbReference type="GO" id="GO:0003964">
    <property type="term" value="F:RNA-directed DNA polymerase activity"/>
    <property type="evidence" value="ECO:0007669"/>
    <property type="project" value="UniProtKB-KW"/>
</dbReference>
<dbReference type="InterPro" id="IPR041577">
    <property type="entry name" value="RT_RNaseH_2"/>
</dbReference>
<dbReference type="Pfam" id="PF17917">
    <property type="entry name" value="RT_RNaseH"/>
    <property type="match status" value="1"/>
</dbReference>
<evidence type="ECO:0000256" key="15">
    <source>
        <dbReference type="ARBA" id="ARBA00023125"/>
    </source>
</evidence>
<evidence type="ECO:0000256" key="13">
    <source>
        <dbReference type="ARBA" id="ARBA00022918"/>
    </source>
</evidence>
<dbReference type="EMBL" id="JARYMX010000007">
    <property type="protein sequence ID" value="KAJ9540927.1"/>
    <property type="molecule type" value="Genomic_DNA"/>
</dbReference>
<dbReference type="GO" id="GO:0003723">
    <property type="term" value="F:RNA binding"/>
    <property type="evidence" value="ECO:0007669"/>
    <property type="project" value="UniProtKB-KW"/>
</dbReference>
<dbReference type="InterPro" id="IPR036397">
    <property type="entry name" value="RNaseH_sf"/>
</dbReference>
<evidence type="ECO:0000256" key="18">
    <source>
        <dbReference type="PROSITE-ProRule" id="PRU00047"/>
    </source>
</evidence>
<reference evidence="23" key="1">
    <citation type="submission" date="2023-03" db="EMBL/GenBank/DDBJ databases">
        <title>Chromosome-scale reference genome and RAD-based genetic map of yellow starthistle (Centaurea solstitialis) reveal putative structural variation and QTLs associated with invader traits.</title>
        <authorList>
            <person name="Reatini B."/>
            <person name="Cang F.A."/>
            <person name="Jiang Q."/>
            <person name="Mckibben M.T.W."/>
            <person name="Barker M.S."/>
            <person name="Rieseberg L.H."/>
            <person name="Dlugosch K.M."/>
        </authorList>
    </citation>
    <scope>NUCLEOTIDE SEQUENCE</scope>
    <source>
        <strain evidence="23">CAN-66</strain>
        <tissue evidence="23">Leaf</tissue>
    </source>
</reference>
<dbReference type="PROSITE" id="PS00141">
    <property type="entry name" value="ASP_PROTEASE"/>
    <property type="match status" value="1"/>
</dbReference>
<evidence type="ECO:0000256" key="19">
    <source>
        <dbReference type="SAM" id="MobiDB-lite"/>
    </source>
</evidence>
<feature type="domain" description="Integrase catalytic" evidence="22">
    <location>
        <begin position="2161"/>
        <end position="2321"/>
    </location>
</feature>
<dbReference type="GO" id="GO:0003887">
    <property type="term" value="F:DNA-directed DNA polymerase activity"/>
    <property type="evidence" value="ECO:0007669"/>
    <property type="project" value="UniProtKB-KW"/>
</dbReference>
<dbReference type="SUPFAM" id="SSF57756">
    <property type="entry name" value="Retrovirus zinc finger-like domains"/>
    <property type="match status" value="1"/>
</dbReference>
<evidence type="ECO:0000313" key="24">
    <source>
        <dbReference type="Proteomes" id="UP001172457"/>
    </source>
</evidence>
<dbReference type="Pfam" id="PF08284">
    <property type="entry name" value="RVP_2"/>
    <property type="match status" value="1"/>
</dbReference>
<dbReference type="Pfam" id="PF24626">
    <property type="entry name" value="SH3_Tf2-1"/>
    <property type="match status" value="2"/>
</dbReference>
<dbReference type="InterPro" id="IPR001584">
    <property type="entry name" value="Integrase_cat-core"/>
</dbReference>
<evidence type="ECO:0000256" key="6">
    <source>
        <dbReference type="ARBA" id="ARBA00022723"/>
    </source>
</evidence>
<keyword evidence="14" id="KW-0239">DNA-directed DNA polymerase</keyword>
<evidence type="ECO:0000256" key="4">
    <source>
        <dbReference type="ARBA" id="ARBA00022695"/>
    </source>
</evidence>
<feature type="domain" description="CCHC-type" evidence="20">
    <location>
        <begin position="297"/>
        <end position="312"/>
    </location>
</feature>
<dbReference type="PANTHER" id="PTHR37984">
    <property type="entry name" value="PROTEIN CBG26694"/>
    <property type="match status" value="1"/>
</dbReference>
<dbReference type="InterPro" id="IPR012337">
    <property type="entry name" value="RNaseH-like_sf"/>
</dbReference>
<dbReference type="InterPro" id="IPR000477">
    <property type="entry name" value="RT_dom"/>
</dbReference>
<keyword evidence="6" id="KW-0479">Metal-binding</keyword>
<dbReference type="Gene3D" id="2.40.70.10">
    <property type="entry name" value="Acid Proteases"/>
    <property type="match status" value="2"/>
</dbReference>
<dbReference type="InterPro" id="IPR041588">
    <property type="entry name" value="Integrase_H2C2"/>
</dbReference>
<evidence type="ECO:0000313" key="23">
    <source>
        <dbReference type="EMBL" id="KAJ9540927.1"/>
    </source>
</evidence>
<dbReference type="Proteomes" id="UP001172457">
    <property type="component" value="Chromosome 7"/>
</dbReference>
<sequence>MVQTRSHTDDGEAGQSDQVAAQITEALQQMLPGLFDQMKDELIQTMDQRIDAALTARNIGSGSTGQSQARGISFKDFMACQPPLFDGRKDPVACYRWYSAVEGAFRTCGCPDGSKVLFAVNLLRGAAKDWWDLTLKKYTEAQITALIWGGLPGFVRRGTTESVNEITAQFLEKLLFVPGYANDESLKMARYLGMLKPELKKAVATGRCKTLSDMQEVARSQELVLEELQQGKRKAEDQSGPAKRFKGARNDSKSGTPSCPKCGRYHRGECRPRELSCYKCGKTGHLSKDCKETARICFNCYQPGHIKTECPQLKKTPALAPAPATLMITDGTTKGKGGATTRGRAFQMTAEEAQTAPDVITGIFPVNSKPALVLFDTGATWSYVSRRFCKDFQIELGNLDSPQAIDVAAEEVQVVEHVYRGCSIDIFGVRFSINLIPIPMNGVDVVVGIDWMFPNRATTDVGARRYIQRGCTGFLVYAMAEQAKERKLSVADVPVVSEFPDVFPEDLPGLPPDRQIEFGIDLVPGAAPIARAPYRLAPPELQELSEQLQELSGKGFIRPSSSPWGAPILFVKKKDGSHRMCIDYRGLNKVTIKNRYPLPRIDDLFDQLQGASWFSKIDLRSGYHQLKVKEADVHKTAFRTRYGHFEFLVMPFGLTNAPAAFMDLMNRVCRPMLDRSVIVFIDDILIYSKTKEEHVMHLREVLEVLRRERLYAKFSKCAFWLEEVQFLGHIINREGIKVDPAKIEAVMNWEIPKAPTEIRSFLGLAGYYRRFIQDFSKIAVPLTRLTKKSEPYVWGSEQQRAFDTLRQKLCEAPVLTLPEGVEDITVYCDASRLGLGCVLMQRGRVIAYASRQLKPHEANYPTHDLELAAVVFALKLWRHYLYGRRWLDVVKDYDCEILYHPGKANVVADALSRKTEHAPLRISHLKMAVTTSFVDLVLRAQEEASREENQNGERIRGQMAALVRDSRGLLTRYGRVWVPRAGTARQTLLEEAHKSRFSIHPGATKMYRDLRTGYWWPGMKRDVARYVESCLTCLKVKAEHQKPHGKMQPLEIPEWKWENLTMDLITKLPKTPRKFDAIWVIVDRLTKSAIFLPFRESSTAEQLAKIYVDEVVSRHGVPVSIISDRDVRFTSRFWERFHSELGTRLHFSTAYHPQTDGQSERTIQTLEDMLRACILDFGGSWDTYLPLAEFSYNNSYHSSIGMPPFEMLYGRRCRTPICWGEVGQRVLGSTKVVQRTTEDIQRIRERLRTAQSRQKSYADRRRSDLEFQVGDRVLLKVSPWKGVIRFRKRGKLGPRYIGPFTVLARVGKVAYRLELPEVLGQIHSTFHVSQLRKCLADETAHIPLDDIQVDEGLNYVERPVAVIDRKVKKLRSKEIGIVKVQWQHRKGSEWTWEPEAEMREHYPGLVVAWVTLVSERLLRVRDIFEGIGHLRRDCPNRQVVAFVDDPLPVYDTEGEDAETEDPSETLYPDRGEALITQRTLSTAVAKPDDETAWLRNNIFRTKCTSKGKVCTMIIDGGSCENMVATSMVEKLGLATQNHPDPYQLTWLKKGNLVKVTHRCLVQFSIGNKYADEVWCEVIPMDACHILLGRPWQYDRRAKHDGFRNTYTFKKDGINITLAPLDPRDSQTEALIVSRTEFLDYSRTTGSTLVLGLLIAEENPVIANTPTEVHPLLAEFNDVFPDEIPAGLPLIREIQHCIDFLPGASIPNKPAYRMNPKEFEELQRQVTELLDKGLIRESMSPCAVPALLIRMRPGDEWKTAFKTRDGLYEWMVMPFGLSNAPSTFMRLMNHVFKPFIGKCVVVYFDILIFSSDIQQHLHHLKSVFQVLREQKLFANRTKCHFLTPEVVFLGYLVSGQGIRMDSTKVSAITSWPTPTSLHDVRSFHGLASFYRRFIRNFSTIVGPITDCLKGAKFQWSPAAQAAFETLKKEVTQAPVLALPNFDMVFQVECDASGVGIGGVLTQQNRPIAYFSEKLNECRRKYSTYDKEFYAIVRSLEHWRHYLLPNEFILYSDHQALRFIQGQAKLNPRHAKWVELLQEYSFVIKHKAGHANSVADALSRRPSLVTTVRADITGFDSIRHLYRDDPDFREPWERCHEGAFNDFKKKTALAGHFGRDKTITLVRERFFWPKLDKDVMRILKRCRTCHVAKTHSTNQGLYTPLPVPSVPWEDVSLDFVLGLPRTQKQKDSIMVVVDRFSKMAHFLPCSKTFDASQVARLYFSEVVRLHGIPKTLTSDRDVKFVSHFWRTLWKRLGSRLQFSSSHHPQTDGQTEVTNRSLGNLLRSLVGKNPKQWDTALPQAEFAYNRSTHGSTGFSPFFVVYGRNPFTPVDLAPSNDPEYYSADGAERAEQIQEIHRQVRDQIVKHNLQYQTRVNKHRKKVVFQEGDLVWIHLRKERFPSGRFGKLQPRADGPFRVLKRINDNAYKIDLPGHYNVSATFNVADLTPYDGDNDFGDDSRTSPFQVGENDTDSDQAATGPTNSV</sequence>
<evidence type="ECO:0000259" key="21">
    <source>
        <dbReference type="PROSITE" id="PS50878"/>
    </source>
</evidence>
<keyword evidence="5" id="KW-0540">Nuclease</keyword>
<dbReference type="Gene3D" id="4.10.60.10">
    <property type="entry name" value="Zinc finger, CCHC-type"/>
    <property type="match status" value="1"/>
</dbReference>
<accession>A0AA38SXD9</accession>
<keyword evidence="4" id="KW-0548">Nucleotidyltransferase</keyword>
<dbReference type="InterPro" id="IPR001969">
    <property type="entry name" value="Aspartic_peptidase_AS"/>
</dbReference>
<keyword evidence="17" id="KW-0511">Multifunctional enzyme</keyword>
<dbReference type="FunFam" id="3.30.420.10:FF:000032">
    <property type="entry name" value="Retrovirus-related Pol polyprotein from transposon 297-like Protein"/>
    <property type="match status" value="2"/>
</dbReference>
<evidence type="ECO:0000259" key="22">
    <source>
        <dbReference type="PROSITE" id="PS50994"/>
    </source>
</evidence>
<dbReference type="Pfam" id="PF00098">
    <property type="entry name" value="zf-CCHC"/>
    <property type="match status" value="2"/>
</dbReference>
<dbReference type="GO" id="GO:0008270">
    <property type="term" value="F:zinc ion binding"/>
    <property type="evidence" value="ECO:0007669"/>
    <property type="project" value="UniProtKB-KW"/>
</dbReference>
<keyword evidence="13" id="KW-0695">RNA-directed DNA polymerase</keyword>
<dbReference type="FunFam" id="3.30.70.270:FF:000020">
    <property type="entry name" value="Transposon Tf2-6 polyprotein-like Protein"/>
    <property type="match status" value="1"/>
</dbReference>
<gene>
    <name evidence="23" type="ORF">OSB04_027433</name>
</gene>
<dbReference type="PANTHER" id="PTHR37984:SF5">
    <property type="entry name" value="PROTEIN NYNRIN-LIKE"/>
    <property type="match status" value="1"/>
</dbReference>
<dbReference type="InterPro" id="IPR041373">
    <property type="entry name" value="RT_RNaseH"/>
</dbReference>
<feature type="domain" description="CCHC-type" evidence="20">
    <location>
        <begin position="277"/>
        <end position="292"/>
    </location>
</feature>
<dbReference type="SMART" id="SM00343">
    <property type="entry name" value="ZnF_C2HC"/>
    <property type="match status" value="3"/>
</dbReference>
<dbReference type="GO" id="GO:0004519">
    <property type="term" value="F:endonuclease activity"/>
    <property type="evidence" value="ECO:0007669"/>
    <property type="project" value="UniProtKB-KW"/>
</dbReference>
<dbReference type="GO" id="GO:0006310">
    <property type="term" value="P:DNA recombination"/>
    <property type="evidence" value="ECO:0007669"/>
    <property type="project" value="UniProtKB-KW"/>
</dbReference>
<keyword evidence="11" id="KW-0694">RNA-binding</keyword>
<dbReference type="GO" id="GO:0004190">
    <property type="term" value="F:aspartic-type endopeptidase activity"/>
    <property type="evidence" value="ECO:0007669"/>
    <property type="project" value="UniProtKB-KW"/>
</dbReference>
<evidence type="ECO:0000256" key="12">
    <source>
        <dbReference type="ARBA" id="ARBA00022908"/>
    </source>
</evidence>
<feature type="domain" description="Integrase catalytic" evidence="22">
    <location>
        <begin position="1049"/>
        <end position="1212"/>
    </location>
</feature>
<dbReference type="Gene3D" id="3.30.420.10">
    <property type="entry name" value="Ribonuclease H-like superfamily/Ribonuclease H"/>
    <property type="match status" value="2"/>
</dbReference>
<evidence type="ECO:0000256" key="9">
    <source>
        <dbReference type="ARBA" id="ARBA00022801"/>
    </source>
</evidence>
<keyword evidence="24" id="KW-1185">Reference proteome</keyword>
<dbReference type="PROSITE" id="PS50878">
    <property type="entry name" value="RT_POL"/>
    <property type="match status" value="1"/>
</dbReference>
<dbReference type="FunFam" id="3.10.20.370:FF:000001">
    <property type="entry name" value="Retrovirus-related Pol polyprotein from transposon 17.6-like protein"/>
    <property type="match status" value="1"/>
</dbReference>
<feature type="domain" description="Reverse transcriptase" evidence="21">
    <location>
        <begin position="552"/>
        <end position="731"/>
    </location>
</feature>
<evidence type="ECO:0000256" key="2">
    <source>
        <dbReference type="ARBA" id="ARBA00022670"/>
    </source>
</evidence>
<evidence type="ECO:0000256" key="11">
    <source>
        <dbReference type="ARBA" id="ARBA00022884"/>
    </source>
</evidence>
<keyword evidence="12" id="KW-0229">DNA integration</keyword>
<dbReference type="InterPro" id="IPR056924">
    <property type="entry name" value="SH3_Tf2-1"/>
</dbReference>
<dbReference type="SUPFAM" id="SSF53098">
    <property type="entry name" value="Ribonuclease H-like"/>
    <property type="match status" value="2"/>
</dbReference>